<dbReference type="Gene3D" id="1.10.4040.10">
    <property type="entry name" value="Penicillinase repressor domain"/>
    <property type="match status" value="1"/>
</dbReference>
<dbReference type="Pfam" id="PF03965">
    <property type="entry name" value="Penicillinase_R"/>
    <property type="match status" value="1"/>
</dbReference>
<dbReference type="SUPFAM" id="SSF46785">
    <property type="entry name" value="Winged helix' DNA-binding domain"/>
    <property type="match status" value="1"/>
</dbReference>
<keyword evidence="3" id="KW-0238">DNA-binding</keyword>
<evidence type="ECO:0000313" key="5">
    <source>
        <dbReference type="EMBL" id="ODM07349.1"/>
    </source>
</evidence>
<keyword evidence="4" id="KW-0804">Transcription</keyword>
<evidence type="ECO:0000313" key="6">
    <source>
        <dbReference type="Proteomes" id="UP000094067"/>
    </source>
</evidence>
<evidence type="ECO:0000256" key="4">
    <source>
        <dbReference type="ARBA" id="ARBA00023163"/>
    </source>
</evidence>
<dbReference type="Proteomes" id="UP000094067">
    <property type="component" value="Unassembled WGS sequence"/>
</dbReference>
<proteinExistence type="inferred from homology"/>
<dbReference type="GO" id="GO:0045892">
    <property type="term" value="P:negative regulation of DNA-templated transcription"/>
    <property type="evidence" value="ECO:0007669"/>
    <property type="project" value="InterPro"/>
</dbReference>
<keyword evidence="2" id="KW-0805">Transcription regulation</keyword>
<evidence type="ECO:0000256" key="3">
    <source>
        <dbReference type="ARBA" id="ARBA00023125"/>
    </source>
</evidence>
<accession>A0A1E3AF84</accession>
<dbReference type="GO" id="GO:0003677">
    <property type="term" value="F:DNA binding"/>
    <property type="evidence" value="ECO:0007669"/>
    <property type="project" value="UniProtKB-KW"/>
</dbReference>
<dbReference type="InterPro" id="IPR036390">
    <property type="entry name" value="WH_DNA-bd_sf"/>
</dbReference>
<dbReference type="PATRIC" id="fig|1432052.4.peg.3609"/>
<protein>
    <submittedName>
        <fullName evidence="5">Penicillinase repressor</fullName>
    </submittedName>
</protein>
<comment type="similarity">
    <text evidence="1">Belongs to the BlaI transcriptional regulatory family.</text>
</comment>
<dbReference type="RefSeq" id="WP_069153018.1">
    <property type="nucleotide sequence ID" value="NZ_MCGH01000002.1"/>
</dbReference>
<organism evidence="5 6">
    <name type="scientific">Eisenbergiella tayi</name>
    <dbReference type="NCBI Taxonomy" id="1432052"/>
    <lineage>
        <taxon>Bacteria</taxon>
        <taxon>Bacillati</taxon>
        <taxon>Bacillota</taxon>
        <taxon>Clostridia</taxon>
        <taxon>Lachnospirales</taxon>
        <taxon>Lachnospiraceae</taxon>
        <taxon>Eisenbergiella</taxon>
    </lineage>
</organism>
<dbReference type="Gene3D" id="1.10.10.10">
    <property type="entry name" value="Winged helix-like DNA-binding domain superfamily/Winged helix DNA-binding domain"/>
    <property type="match status" value="1"/>
</dbReference>
<name>A0A1E3AF84_9FIRM</name>
<gene>
    <name evidence="5" type="primary">blaI_4</name>
    <name evidence="5" type="ORF">BEI61_03239</name>
</gene>
<comment type="caution">
    <text evidence="5">The sequence shown here is derived from an EMBL/GenBank/DDBJ whole genome shotgun (WGS) entry which is preliminary data.</text>
</comment>
<dbReference type="InterPro" id="IPR036388">
    <property type="entry name" value="WH-like_DNA-bd_sf"/>
</dbReference>
<dbReference type="EMBL" id="MCGH01000002">
    <property type="protein sequence ID" value="ODM07349.1"/>
    <property type="molecule type" value="Genomic_DNA"/>
</dbReference>
<dbReference type="AlphaFoldDB" id="A0A1E3AF84"/>
<evidence type="ECO:0000256" key="2">
    <source>
        <dbReference type="ARBA" id="ARBA00023015"/>
    </source>
</evidence>
<reference evidence="5 6" key="1">
    <citation type="submission" date="2016-07" db="EMBL/GenBank/DDBJ databases">
        <title>Characterization of isolates of Eisenbergiella tayi derived from blood cultures, using whole genome sequencing.</title>
        <authorList>
            <person name="Burdz T."/>
            <person name="Wiebe D."/>
            <person name="Huynh C."/>
            <person name="Bernard K."/>
        </authorList>
    </citation>
    <scope>NUCLEOTIDE SEQUENCE [LARGE SCALE GENOMIC DNA]</scope>
    <source>
        <strain evidence="5 6">NML 110608</strain>
    </source>
</reference>
<dbReference type="PIRSF" id="PIRSF019455">
    <property type="entry name" value="CopR_AtkY"/>
    <property type="match status" value="1"/>
</dbReference>
<evidence type="ECO:0000256" key="1">
    <source>
        <dbReference type="ARBA" id="ARBA00011046"/>
    </source>
</evidence>
<sequence>MDQQISDGELDIMKIIWANEGPALFAHIMDALAAKGKTWQKNTVIMLLSRLKDKGYLKAKKTGRRNEYIPLVSETEYQTFQTKKLLDKVYEGNVKGLVSNLIQSDLLTGEEYRELKKLLDGGR</sequence>
<dbReference type="InterPro" id="IPR005650">
    <property type="entry name" value="BlaI_family"/>
</dbReference>